<evidence type="ECO:0000256" key="1">
    <source>
        <dbReference type="ARBA" id="ARBA00002388"/>
    </source>
</evidence>
<organism evidence="3 4">
    <name type="scientific">Actinomadura adrarensis</name>
    <dbReference type="NCBI Taxonomy" id="1819600"/>
    <lineage>
        <taxon>Bacteria</taxon>
        <taxon>Bacillati</taxon>
        <taxon>Actinomycetota</taxon>
        <taxon>Actinomycetes</taxon>
        <taxon>Streptosporangiales</taxon>
        <taxon>Thermomonosporaceae</taxon>
        <taxon>Actinomadura</taxon>
    </lineage>
</organism>
<dbReference type="InterPro" id="IPR002130">
    <property type="entry name" value="Cyclophilin-type_PPIase_dom"/>
</dbReference>
<keyword evidence="3" id="KW-0413">Isomerase</keyword>
<protein>
    <submittedName>
        <fullName evidence="3">Peptidylprolyl isomerase</fullName>
        <ecNumber evidence="3">5.2.1.8</ecNumber>
    </submittedName>
</protein>
<proteinExistence type="predicted"/>
<dbReference type="EMBL" id="JBHTIR010001216">
    <property type="protein sequence ID" value="MFD0852280.1"/>
    <property type="molecule type" value="Genomic_DNA"/>
</dbReference>
<dbReference type="PANTHER" id="PTHR45625">
    <property type="entry name" value="PEPTIDYL-PROLYL CIS-TRANS ISOMERASE-RELATED"/>
    <property type="match status" value="1"/>
</dbReference>
<name>A0ABW3CCL8_9ACTN</name>
<evidence type="ECO:0000259" key="2">
    <source>
        <dbReference type="PROSITE" id="PS50072"/>
    </source>
</evidence>
<feature type="domain" description="PPIase cyclophilin-type" evidence="2">
    <location>
        <begin position="1"/>
        <end position="81"/>
    </location>
</feature>
<sequence>DPTGTGTGGPGYRYANENTEGAKYARGTLAMAHSAQPDSNGSQFFIVYKDSELPPDYTVFGKITSGMEVVDKVANAGVAAQ</sequence>
<feature type="non-terminal residue" evidence="3">
    <location>
        <position position="1"/>
    </location>
</feature>
<dbReference type="SUPFAM" id="SSF50891">
    <property type="entry name" value="Cyclophilin-like"/>
    <property type="match status" value="1"/>
</dbReference>
<dbReference type="Gene3D" id="2.40.100.10">
    <property type="entry name" value="Cyclophilin-like"/>
    <property type="match status" value="1"/>
</dbReference>
<dbReference type="PROSITE" id="PS50072">
    <property type="entry name" value="CSA_PPIASE_2"/>
    <property type="match status" value="1"/>
</dbReference>
<dbReference type="InterPro" id="IPR029000">
    <property type="entry name" value="Cyclophilin-like_dom_sf"/>
</dbReference>
<keyword evidence="4" id="KW-1185">Reference proteome</keyword>
<comment type="function">
    <text evidence="1">PPIases accelerate the folding of proteins. It catalyzes the cis-trans isomerization of proline imidic peptide bonds in oligopeptides.</text>
</comment>
<dbReference type="PANTHER" id="PTHR45625:SF3">
    <property type="entry name" value="PEPTIDYL-PROLYL CIS-TRANS ISOMERASE B-RELATED"/>
    <property type="match status" value="1"/>
</dbReference>
<comment type="caution">
    <text evidence="3">The sequence shown here is derived from an EMBL/GenBank/DDBJ whole genome shotgun (WGS) entry which is preliminary data.</text>
</comment>
<dbReference type="Pfam" id="PF00160">
    <property type="entry name" value="Pro_isomerase"/>
    <property type="match status" value="1"/>
</dbReference>
<dbReference type="Proteomes" id="UP001597083">
    <property type="component" value="Unassembled WGS sequence"/>
</dbReference>
<reference evidence="4" key="1">
    <citation type="journal article" date="2019" name="Int. J. Syst. Evol. Microbiol.">
        <title>The Global Catalogue of Microorganisms (GCM) 10K type strain sequencing project: providing services to taxonomists for standard genome sequencing and annotation.</title>
        <authorList>
            <consortium name="The Broad Institute Genomics Platform"/>
            <consortium name="The Broad Institute Genome Sequencing Center for Infectious Disease"/>
            <person name="Wu L."/>
            <person name="Ma J."/>
        </authorList>
    </citation>
    <scope>NUCLEOTIDE SEQUENCE [LARGE SCALE GENOMIC DNA]</scope>
    <source>
        <strain evidence="4">JCM 31696</strain>
    </source>
</reference>
<accession>A0ABW3CCL8</accession>
<gene>
    <name evidence="3" type="ORF">ACFQ07_08605</name>
</gene>
<evidence type="ECO:0000313" key="4">
    <source>
        <dbReference type="Proteomes" id="UP001597083"/>
    </source>
</evidence>
<dbReference type="EC" id="5.2.1.8" evidence="3"/>
<dbReference type="GO" id="GO:0003755">
    <property type="term" value="F:peptidyl-prolyl cis-trans isomerase activity"/>
    <property type="evidence" value="ECO:0007669"/>
    <property type="project" value="UniProtKB-EC"/>
</dbReference>
<dbReference type="InterPro" id="IPR044666">
    <property type="entry name" value="Cyclophilin_A-like"/>
</dbReference>
<evidence type="ECO:0000313" key="3">
    <source>
        <dbReference type="EMBL" id="MFD0852280.1"/>
    </source>
</evidence>